<comment type="caution">
    <text evidence="2">The sequence shown here is derived from an EMBL/GenBank/DDBJ whole genome shotgun (WGS) entry which is preliminary data.</text>
</comment>
<dbReference type="AntiFam" id="ANF00112">
    <property type="entry name" value="Shadow ORF (opposite phnC)"/>
</dbReference>
<evidence type="ECO:0000256" key="1">
    <source>
        <dbReference type="SAM" id="MobiDB-lite"/>
    </source>
</evidence>
<dbReference type="HOGENOM" id="CLU_3303464_0_0_11"/>
<sequence length="39" mass="4367">MPSRILIVVDLPAPLGLRRPWTSPGATWRSRPSRAQTEP</sequence>
<dbReference type="Proteomes" id="UP000004778">
    <property type="component" value="Unassembled WGS sequence"/>
</dbReference>
<reference evidence="2 3" key="1">
    <citation type="submission" date="2009-01" db="EMBL/GenBank/DDBJ databases">
        <authorList>
            <person name="Qin X."/>
            <person name="Bachman B."/>
            <person name="Battles P."/>
            <person name="Bell A."/>
            <person name="Bess C."/>
            <person name="Bickham C."/>
            <person name="Chaboub L."/>
            <person name="Chen D."/>
            <person name="Coyle M."/>
            <person name="Deiros D.R."/>
            <person name="Dinh H."/>
            <person name="Forbes L."/>
            <person name="Fowler G."/>
            <person name="Francisco L."/>
            <person name="Fu Q."/>
            <person name="Gubbala S."/>
            <person name="Hale W."/>
            <person name="Han Y."/>
            <person name="Hemphill L."/>
            <person name="Highlander S.K."/>
            <person name="Hirani K."/>
            <person name="Hogues M."/>
            <person name="Jackson L."/>
            <person name="Jakkamsetti A."/>
            <person name="Javaid M."/>
            <person name="Jiang H."/>
            <person name="Korchina V."/>
            <person name="Kovar C."/>
            <person name="Lara F."/>
            <person name="Lee S."/>
            <person name="Mata R."/>
            <person name="Mathew T."/>
            <person name="Moen C."/>
            <person name="Morales K."/>
            <person name="Munidasa M."/>
            <person name="Nazareth L."/>
            <person name="Ngo R."/>
            <person name="Nguyen L."/>
            <person name="Okwuonu G."/>
            <person name="Ongeri F."/>
            <person name="Patil S."/>
            <person name="Petrosino J."/>
            <person name="Pham C."/>
            <person name="Pham P."/>
            <person name="Pu L.-L."/>
            <person name="Puazo M."/>
            <person name="Raj R."/>
            <person name="Reid J."/>
            <person name="Rouhana J."/>
            <person name="Saada N."/>
            <person name="Shang Y."/>
            <person name="Simmons D."/>
            <person name="Thornton R."/>
            <person name="Warren J."/>
            <person name="Weissenberger G."/>
            <person name="Zhang J."/>
            <person name="Zhang L."/>
            <person name="Zhou C."/>
            <person name="Zhu D."/>
            <person name="Muzny D."/>
            <person name="Worley K."/>
            <person name="Gibbs R."/>
        </authorList>
    </citation>
    <scope>NUCLEOTIDE SEQUENCE [LARGE SCALE GENOMIC DNA]</scope>
    <source>
        <strain evidence="2 3">DSM 15434</strain>
    </source>
</reference>
<dbReference type="AlphaFoldDB" id="C0W899"/>
<keyword evidence="3" id="KW-1185">Reference proteome</keyword>
<feature type="region of interest" description="Disordered" evidence="1">
    <location>
        <begin position="19"/>
        <end position="39"/>
    </location>
</feature>
<name>C0W899_9ACTO</name>
<evidence type="ECO:0000313" key="3">
    <source>
        <dbReference type="Proteomes" id="UP000004778"/>
    </source>
</evidence>
<evidence type="ECO:0000313" key="2">
    <source>
        <dbReference type="EMBL" id="EEH65040.1"/>
    </source>
</evidence>
<accession>C0W899</accession>
<gene>
    <name evidence="2" type="ORF">HMPREF0058_2093</name>
</gene>
<protein>
    <submittedName>
        <fullName evidence="2">Uncharacterized protein</fullName>
    </submittedName>
</protein>
<proteinExistence type="predicted"/>
<organism evidence="2 3">
    <name type="scientific">Actinomyces urogenitalis DSM 15434</name>
    <dbReference type="NCBI Taxonomy" id="525246"/>
    <lineage>
        <taxon>Bacteria</taxon>
        <taxon>Bacillati</taxon>
        <taxon>Actinomycetota</taxon>
        <taxon>Actinomycetes</taxon>
        <taxon>Actinomycetales</taxon>
        <taxon>Actinomycetaceae</taxon>
        <taxon>Actinomyces</taxon>
    </lineage>
</organism>
<dbReference type="EMBL" id="ACFH01000192">
    <property type="protein sequence ID" value="EEH65040.1"/>
    <property type="molecule type" value="Genomic_DNA"/>
</dbReference>